<keyword evidence="6" id="KW-0411">Iron-sulfur</keyword>
<comment type="cofactor">
    <cofactor evidence="1">
        <name>pyridoxal 5'-phosphate</name>
        <dbReference type="ChEBI" id="CHEBI:597326"/>
    </cofactor>
</comment>
<organism evidence="8 9">
    <name type="scientific">Niallia endozanthoxylica</name>
    <dbReference type="NCBI Taxonomy" id="2036016"/>
    <lineage>
        <taxon>Bacteria</taxon>
        <taxon>Bacillati</taxon>
        <taxon>Bacillota</taxon>
        <taxon>Bacilli</taxon>
        <taxon>Bacillales</taxon>
        <taxon>Bacillaceae</taxon>
        <taxon>Niallia</taxon>
    </lineage>
</organism>
<dbReference type="PIRSF" id="PIRSF005572">
    <property type="entry name" value="NifS"/>
    <property type="match status" value="1"/>
</dbReference>
<keyword evidence="5" id="KW-0408">Iron</keyword>
<evidence type="ECO:0000256" key="1">
    <source>
        <dbReference type="ARBA" id="ARBA00001933"/>
    </source>
</evidence>
<evidence type="ECO:0000259" key="7">
    <source>
        <dbReference type="Pfam" id="PF00266"/>
    </source>
</evidence>
<evidence type="ECO:0000313" key="9">
    <source>
        <dbReference type="Proteomes" id="UP000326671"/>
    </source>
</evidence>
<keyword evidence="9" id="KW-1185">Reference proteome</keyword>
<evidence type="ECO:0000256" key="5">
    <source>
        <dbReference type="ARBA" id="ARBA00023004"/>
    </source>
</evidence>
<dbReference type="InterPro" id="IPR015422">
    <property type="entry name" value="PyrdxlP-dep_Trfase_small"/>
</dbReference>
<dbReference type="EMBL" id="VYKL01000013">
    <property type="protein sequence ID" value="KAA9027477.1"/>
    <property type="molecule type" value="Genomic_DNA"/>
</dbReference>
<protein>
    <submittedName>
        <fullName evidence="8">Cysteine desulfurase</fullName>
    </submittedName>
</protein>
<keyword evidence="3" id="KW-0479">Metal-binding</keyword>
<dbReference type="GO" id="GO:0051536">
    <property type="term" value="F:iron-sulfur cluster binding"/>
    <property type="evidence" value="ECO:0007669"/>
    <property type="project" value="UniProtKB-KW"/>
</dbReference>
<gene>
    <name evidence="8" type="ORF">F4V44_05625</name>
</gene>
<evidence type="ECO:0000256" key="6">
    <source>
        <dbReference type="ARBA" id="ARBA00023014"/>
    </source>
</evidence>
<evidence type="ECO:0000256" key="2">
    <source>
        <dbReference type="ARBA" id="ARBA00006490"/>
    </source>
</evidence>
<dbReference type="InterPro" id="IPR000192">
    <property type="entry name" value="Aminotrans_V_dom"/>
</dbReference>
<dbReference type="Pfam" id="PF00266">
    <property type="entry name" value="Aminotran_5"/>
    <property type="match status" value="1"/>
</dbReference>
<name>A0A5J5HXF5_9BACI</name>
<dbReference type="SUPFAM" id="SSF53383">
    <property type="entry name" value="PLP-dependent transferases"/>
    <property type="match status" value="1"/>
</dbReference>
<dbReference type="FunFam" id="3.40.640.10:FF:000084">
    <property type="entry name" value="IscS-like cysteine desulfurase"/>
    <property type="match status" value="1"/>
</dbReference>
<dbReference type="InterPro" id="IPR015421">
    <property type="entry name" value="PyrdxlP-dep_Trfase_major"/>
</dbReference>
<dbReference type="Gene3D" id="3.90.1150.10">
    <property type="entry name" value="Aspartate Aminotransferase, domain 1"/>
    <property type="match status" value="1"/>
</dbReference>
<dbReference type="InterPro" id="IPR016454">
    <property type="entry name" value="Cysteine_dSase"/>
</dbReference>
<comment type="caution">
    <text evidence="8">The sequence shown here is derived from an EMBL/GenBank/DDBJ whole genome shotgun (WGS) entry which is preliminary data.</text>
</comment>
<dbReference type="PANTHER" id="PTHR11601">
    <property type="entry name" value="CYSTEINE DESULFURYLASE FAMILY MEMBER"/>
    <property type="match status" value="1"/>
</dbReference>
<feature type="domain" description="Aminotransferase class V" evidence="7">
    <location>
        <begin position="2"/>
        <end position="363"/>
    </location>
</feature>
<evidence type="ECO:0000256" key="4">
    <source>
        <dbReference type="ARBA" id="ARBA00022898"/>
    </source>
</evidence>
<dbReference type="GO" id="GO:0046872">
    <property type="term" value="F:metal ion binding"/>
    <property type="evidence" value="ECO:0007669"/>
    <property type="project" value="UniProtKB-KW"/>
</dbReference>
<dbReference type="Proteomes" id="UP000326671">
    <property type="component" value="Unassembled WGS sequence"/>
</dbReference>
<dbReference type="AlphaFoldDB" id="A0A5J5HXF5"/>
<evidence type="ECO:0000313" key="8">
    <source>
        <dbReference type="EMBL" id="KAA9027477.1"/>
    </source>
</evidence>
<dbReference type="NCBIfam" id="NF002806">
    <property type="entry name" value="PRK02948.1"/>
    <property type="match status" value="1"/>
</dbReference>
<proteinExistence type="inferred from homology"/>
<reference evidence="8 9" key="1">
    <citation type="submission" date="2019-09" db="EMBL/GenBank/DDBJ databases">
        <title>Whole genome sequences of isolates from the Mars Exploration Rovers.</title>
        <authorList>
            <person name="Seuylemezian A."/>
            <person name="Vaishampayan P."/>
        </authorList>
    </citation>
    <scope>NUCLEOTIDE SEQUENCE [LARGE SCALE GENOMIC DNA]</scope>
    <source>
        <strain evidence="8 9">MER_TA_151</strain>
    </source>
</reference>
<accession>A0A5J5HXF5</accession>
<sequence>MIYFDNSATTKPFPEVIDSFVKVSAEYFGNPSSLHNFGGLAEKLLSQARSQAAKLLSVQQNEIYFTSGGTEGNNLAIKGAAFANNKSGRHLITTTIEHPSVREAIKQLESFGFDVTEVPVDINGRVNVKTIENEIREDTILVSVMHVNNEVGTIQPIREIGQLLKQYPKIKFHVDYVQGVGKVPLNINDCHIDFCTISAHKFHGMKGTGLLFVRDGVKINPLLNGGGQEKNIRSGTENVAGAVSLAKALRLIMEKQQKEFTHLNLISKQLREGLFKIEGVAVNTPETHAAPHIINFSIPHLKSEVFVHALEEKDIYVSTTSACSSKQKTISGTLSAMGMPEERAGSAIRLSLSYTNTVDEVNTVLTAIKQTIEELRKVMK</sequence>
<evidence type="ECO:0000256" key="3">
    <source>
        <dbReference type="ARBA" id="ARBA00022723"/>
    </source>
</evidence>
<comment type="similarity">
    <text evidence="2">Belongs to the class-V pyridoxal-phosphate-dependent aminotransferase family. NifS/IscS subfamily.</text>
</comment>
<keyword evidence="4" id="KW-0663">Pyridoxal phosphate</keyword>
<dbReference type="GO" id="GO:0031071">
    <property type="term" value="F:cysteine desulfurase activity"/>
    <property type="evidence" value="ECO:0007669"/>
    <property type="project" value="UniProtKB-ARBA"/>
</dbReference>
<dbReference type="InterPro" id="IPR015424">
    <property type="entry name" value="PyrdxlP-dep_Trfase"/>
</dbReference>
<dbReference type="Gene3D" id="3.40.640.10">
    <property type="entry name" value="Type I PLP-dependent aspartate aminotransferase-like (Major domain)"/>
    <property type="match status" value="1"/>
</dbReference>
<dbReference type="OrthoDB" id="9808002at2"/>
<dbReference type="RefSeq" id="WP_150439019.1">
    <property type="nucleotide sequence ID" value="NZ_VYKL01000013.1"/>
</dbReference>
<dbReference type="PANTHER" id="PTHR11601:SF50">
    <property type="entry name" value="CYSTEINE DESULFURASE ISCS 2-RELATED"/>
    <property type="match status" value="1"/>
</dbReference>